<gene>
    <name evidence="3" type="ORF">V1264_017696</name>
</gene>
<evidence type="ECO:0000256" key="1">
    <source>
        <dbReference type="SAM" id="MobiDB-lite"/>
    </source>
</evidence>
<dbReference type="EMBL" id="JBAMIC010000007">
    <property type="protein sequence ID" value="KAK7106439.1"/>
    <property type="molecule type" value="Genomic_DNA"/>
</dbReference>
<dbReference type="AlphaFoldDB" id="A0AAN9BJQ6"/>
<keyword evidence="2" id="KW-0472">Membrane</keyword>
<feature type="region of interest" description="Disordered" evidence="1">
    <location>
        <begin position="338"/>
        <end position="362"/>
    </location>
</feature>
<keyword evidence="4" id="KW-1185">Reference proteome</keyword>
<accession>A0AAN9BJQ6</accession>
<keyword evidence="2" id="KW-1133">Transmembrane helix</keyword>
<evidence type="ECO:0000256" key="2">
    <source>
        <dbReference type="SAM" id="Phobius"/>
    </source>
</evidence>
<dbReference type="Proteomes" id="UP001374579">
    <property type="component" value="Unassembled WGS sequence"/>
</dbReference>
<comment type="caution">
    <text evidence="3">The sequence shown here is derived from an EMBL/GenBank/DDBJ whole genome shotgun (WGS) entry which is preliminary data.</text>
</comment>
<sequence>MCRRHSAVLRAVQHCSFDRYVQTTLYRTSSRSTLFILPLCAADTLPYFKAFKDTHLEDVPFLNASLPFFPVTTRVQFFCMRWYARTTNRAIKARRNFLQRKLKSGLPVVSQQQWYVANLPNFVVSIVNVSFIVDVSTTRDDLECSGTDPHDCGVNCTSISLFAFDQSVPVITGPKSVYPGEKVTWHCKVDFSTIRDERDVEMIMEVVDAGDLHLEYKGPLFAGTKMHGLTGMQMDMSMTIKIPPRLVSSIFDIRCTCFNRIVMSPTTSGAYRVIVPNSAVVKPITESLTTAGVIFGCFGVLIISIFCTNYFLTKRRKMLETELKKGRMPAFPDAAKDRGILKTKKTGPLESEDLVTAPLSSK</sequence>
<name>A0AAN9BJQ6_9CAEN</name>
<keyword evidence="2" id="KW-0812">Transmembrane</keyword>
<reference evidence="3 4" key="1">
    <citation type="submission" date="2024-02" db="EMBL/GenBank/DDBJ databases">
        <title>Chromosome-scale genome assembly of the rough periwinkle Littorina saxatilis.</title>
        <authorList>
            <person name="De Jode A."/>
            <person name="Faria R."/>
            <person name="Formenti G."/>
            <person name="Sims Y."/>
            <person name="Smith T.P."/>
            <person name="Tracey A."/>
            <person name="Wood J.M.D."/>
            <person name="Zagrodzka Z.B."/>
            <person name="Johannesson K."/>
            <person name="Butlin R.K."/>
            <person name="Leder E.H."/>
        </authorList>
    </citation>
    <scope>NUCLEOTIDE SEQUENCE [LARGE SCALE GENOMIC DNA]</scope>
    <source>
        <strain evidence="3">Snail1</strain>
        <tissue evidence="3">Muscle</tissue>
    </source>
</reference>
<evidence type="ECO:0000313" key="4">
    <source>
        <dbReference type="Proteomes" id="UP001374579"/>
    </source>
</evidence>
<organism evidence="3 4">
    <name type="scientific">Littorina saxatilis</name>
    <dbReference type="NCBI Taxonomy" id="31220"/>
    <lineage>
        <taxon>Eukaryota</taxon>
        <taxon>Metazoa</taxon>
        <taxon>Spiralia</taxon>
        <taxon>Lophotrochozoa</taxon>
        <taxon>Mollusca</taxon>
        <taxon>Gastropoda</taxon>
        <taxon>Caenogastropoda</taxon>
        <taxon>Littorinimorpha</taxon>
        <taxon>Littorinoidea</taxon>
        <taxon>Littorinidae</taxon>
        <taxon>Littorina</taxon>
    </lineage>
</organism>
<protein>
    <submittedName>
        <fullName evidence="3">Uncharacterized protein</fullName>
    </submittedName>
</protein>
<evidence type="ECO:0000313" key="3">
    <source>
        <dbReference type="EMBL" id="KAK7106439.1"/>
    </source>
</evidence>
<feature type="transmembrane region" description="Helical" evidence="2">
    <location>
        <begin position="291"/>
        <end position="312"/>
    </location>
</feature>
<proteinExistence type="predicted"/>